<dbReference type="InterPro" id="IPR053135">
    <property type="entry name" value="AKR2_Oxidoreductase"/>
</dbReference>
<accession>A0A7Y9IEY8</accession>
<evidence type="ECO:0000313" key="2">
    <source>
        <dbReference type="EMBL" id="NYE74974.1"/>
    </source>
</evidence>
<proteinExistence type="predicted"/>
<dbReference type="AlphaFoldDB" id="A0A7Y9IEY8"/>
<dbReference type="Gene3D" id="3.20.20.100">
    <property type="entry name" value="NADP-dependent oxidoreductase domain"/>
    <property type="match status" value="1"/>
</dbReference>
<reference evidence="2 3" key="1">
    <citation type="submission" date="2020-07" db="EMBL/GenBank/DDBJ databases">
        <title>Sequencing the genomes of 1000 actinobacteria strains.</title>
        <authorList>
            <person name="Klenk H.-P."/>
        </authorList>
    </citation>
    <scope>NUCLEOTIDE SEQUENCE [LARGE SCALE GENOMIC DNA]</scope>
    <source>
        <strain evidence="2 3">DSM 22083</strain>
    </source>
</reference>
<dbReference type="InterPro" id="IPR036812">
    <property type="entry name" value="NAD(P)_OxRdtase_dom_sf"/>
</dbReference>
<protein>
    <submittedName>
        <fullName evidence="2">Aryl-alcohol dehydrogenase-like predicted oxidoreductase</fullName>
    </submittedName>
</protein>
<dbReference type="RefSeq" id="WP_179757557.1">
    <property type="nucleotide sequence ID" value="NZ_JACCBU010000001.1"/>
</dbReference>
<name>A0A7Y9IEY8_9ACTN</name>
<dbReference type="PANTHER" id="PTHR43312:SF1">
    <property type="entry name" value="NADP-DEPENDENT OXIDOREDUCTASE DOMAIN-CONTAINING PROTEIN"/>
    <property type="match status" value="1"/>
</dbReference>
<sequence>MQARNFGRLGTVSALTLGGGGIGAVWGPTSREESVATVRAALDAGITHLDLAPTYGDGFEAELVAAEALRQQPSPDVLITTKFGLPDDDETDLPARMRQSLQDSLARLGRDHLDLFVWHAQLRPAEGPATAPRTTGWQVFRDEVVPEFVRLRDEGLIRGWGITGVGFPSAVIETLGTDPRPDGVQVVVNALDLSGDMWVFGDHGRPANGDIVAAAQAGGVPVIGIRAVAAGSLTDTVDREVADDSSVAVDYARAEGFRRLAAELGESAASLAHRYALSVPGVATVVLGVKNRQELAECVAAEERGPLGAEELEQIAKLR</sequence>
<gene>
    <name evidence="2" type="ORF">BKA15_006303</name>
</gene>
<dbReference type="Proteomes" id="UP000569914">
    <property type="component" value="Unassembled WGS sequence"/>
</dbReference>
<evidence type="ECO:0000313" key="3">
    <source>
        <dbReference type="Proteomes" id="UP000569914"/>
    </source>
</evidence>
<dbReference type="InterPro" id="IPR023210">
    <property type="entry name" value="NADP_OxRdtase_dom"/>
</dbReference>
<dbReference type="PANTHER" id="PTHR43312">
    <property type="entry name" value="D-THREO-ALDOSE 1-DEHYDROGENASE"/>
    <property type="match status" value="1"/>
</dbReference>
<dbReference type="PRINTS" id="PR00069">
    <property type="entry name" value="ALDKETRDTASE"/>
</dbReference>
<feature type="domain" description="NADP-dependent oxidoreductase" evidence="1">
    <location>
        <begin position="15"/>
        <end position="318"/>
    </location>
</feature>
<dbReference type="EMBL" id="JACCBU010000001">
    <property type="protein sequence ID" value="NYE74974.1"/>
    <property type="molecule type" value="Genomic_DNA"/>
</dbReference>
<comment type="caution">
    <text evidence="2">The sequence shown here is derived from an EMBL/GenBank/DDBJ whole genome shotgun (WGS) entry which is preliminary data.</text>
</comment>
<dbReference type="GO" id="GO:0016491">
    <property type="term" value="F:oxidoreductase activity"/>
    <property type="evidence" value="ECO:0007669"/>
    <property type="project" value="InterPro"/>
</dbReference>
<dbReference type="Pfam" id="PF00248">
    <property type="entry name" value="Aldo_ket_red"/>
    <property type="match status" value="1"/>
</dbReference>
<keyword evidence="3" id="KW-1185">Reference proteome</keyword>
<dbReference type="InterPro" id="IPR020471">
    <property type="entry name" value="AKR"/>
</dbReference>
<dbReference type="SUPFAM" id="SSF51430">
    <property type="entry name" value="NAD(P)-linked oxidoreductase"/>
    <property type="match status" value="1"/>
</dbReference>
<evidence type="ECO:0000259" key="1">
    <source>
        <dbReference type="Pfam" id="PF00248"/>
    </source>
</evidence>
<organism evidence="2 3">
    <name type="scientific">Microlunatus parietis</name>
    <dbReference type="NCBI Taxonomy" id="682979"/>
    <lineage>
        <taxon>Bacteria</taxon>
        <taxon>Bacillati</taxon>
        <taxon>Actinomycetota</taxon>
        <taxon>Actinomycetes</taxon>
        <taxon>Propionibacteriales</taxon>
        <taxon>Propionibacteriaceae</taxon>
        <taxon>Microlunatus</taxon>
    </lineage>
</organism>